<dbReference type="InParanoid" id="E4UYE8"/>
<keyword evidence="4" id="KW-1185">Reference proteome</keyword>
<dbReference type="GeneID" id="10027794"/>
<sequence length="298" mass="33064">MPPNSSSPSVRTTTRPISPIPLSITPESPFKQTMKALLRDGSYSDMTITCNGFIFKTHRAIVCTQSQFFKAALDGDFKEATLRTVDLPDDDHQTIQRVISFLYLQEYPESNNSVFWNLRTIVPSSTTGSTNDDEKKTKTANEGSNNVRVYVAADKFGIPLLKTLAAKNFTRWVETNWKSTEFPTVVEEVMATVPPHDLTLRNILADIISKNLKWFAVRPDFLAIIENFGGLGSAVIFKLVDSGLVKTPETKNLFSPSSSSFFGTTNVKTCKACNLPLTGFNIEYHNGTPRCVTCSGRN</sequence>
<evidence type="ECO:0000313" key="3">
    <source>
        <dbReference type="EMBL" id="EFR02111.1"/>
    </source>
</evidence>
<dbReference type="SMART" id="SM00225">
    <property type="entry name" value="BTB"/>
    <property type="match status" value="1"/>
</dbReference>
<dbReference type="InterPro" id="IPR000210">
    <property type="entry name" value="BTB/POZ_dom"/>
</dbReference>
<feature type="region of interest" description="Disordered" evidence="1">
    <location>
        <begin position="1"/>
        <end position="24"/>
    </location>
</feature>
<name>E4UYE8_ARTGP</name>
<dbReference type="InterPro" id="IPR011333">
    <property type="entry name" value="SKP1/BTB/POZ_sf"/>
</dbReference>
<organism evidence="4">
    <name type="scientific">Arthroderma gypseum (strain ATCC MYA-4604 / CBS 118893)</name>
    <name type="common">Microsporum gypseum</name>
    <dbReference type="NCBI Taxonomy" id="535722"/>
    <lineage>
        <taxon>Eukaryota</taxon>
        <taxon>Fungi</taxon>
        <taxon>Dikarya</taxon>
        <taxon>Ascomycota</taxon>
        <taxon>Pezizomycotina</taxon>
        <taxon>Eurotiomycetes</taxon>
        <taxon>Eurotiomycetidae</taxon>
        <taxon>Onygenales</taxon>
        <taxon>Arthrodermataceae</taxon>
        <taxon>Nannizzia</taxon>
    </lineage>
</organism>
<reference evidence="4" key="1">
    <citation type="journal article" date="2012" name="MBio">
        <title>Comparative genome analysis of Trichophyton rubrum and related dermatophytes reveals candidate genes involved in infection.</title>
        <authorList>
            <person name="Martinez D.A."/>
            <person name="Oliver B.G."/>
            <person name="Graeser Y."/>
            <person name="Goldberg J.M."/>
            <person name="Li W."/>
            <person name="Martinez-Rossi N.M."/>
            <person name="Monod M."/>
            <person name="Shelest E."/>
            <person name="Barton R.C."/>
            <person name="Birch E."/>
            <person name="Brakhage A.A."/>
            <person name="Chen Z."/>
            <person name="Gurr S.J."/>
            <person name="Heiman D."/>
            <person name="Heitman J."/>
            <person name="Kosti I."/>
            <person name="Rossi A."/>
            <person name="Saif S."/>
            <person name="Samalova M."/>
            <person name="Saunders C.W."/>
            <person name="Shea T."/>
            <person name="Summerbell R.C."/>
            <person name="Xu J."/>
            <person name="Young S."/>
            <person name="Zeng Q."/>
            <person name="Birren B.W."/>
            <person name="Cuomo C.A."/>
            <person name="White T.C."/>
        </authorList>
    </citation>
    <scope>NUCLEOTIDE SEQUENCE [LARGE SCALE GENOMIC DNA]</scope>
    <source>
        <strain evidence="4">ATCC MYA-4604 / CBS 118893</strain>
    </source>
</reference>
<gene>
    <name evidence="3" type="ORF">MGYG_05113</name>
</gene>
<dbReference type="eggNOG" id="ENOG502SQDU">
    <property type="taxonomic scope" value="Eukaryota"/>
</dbReference>
<dbReference type="Proteomes" id="UP000002669">
    <property type="component" value="Unassembled WGS sequence"/>
</dbReference>
<dbReference type="PANTHER" id="PTHR47843">
    <property type="entry name" value="BTB DOMAIN-CONTAINING PROTEIN-RELATED"/>
    <property type="match status" value="1"/>
</dbReference>
<dbReference type="CDD" id="cd18186">
    <property type="entry name" value="BTB_POZ_ZBTB_KLHL-like"/>
    <property type="match status" value="1"/>
</dbReference>
<dbReference type="VEuPathDB" id="FungiDB:MGYG_05113"/>
<feature type="domain" description="BTB" evidence="2">
    <location>
        <begin position="44"/>
        <end position="111"/>
    </location>
</feature>
<evidence type="ECO:0000313" key="4">
    <source>
        <dbReference type="Proteomes" id="UP000002669"/>
    </source>
</evidence>
<proteinExistence type="predicted"/>
<dbReference type="PANTHER" id="PTHR47843:SF5">
    <property type="entry name" value="BTB_POZ DOMAIN PROTEIN"/>
    <property type="match status" value="1"/>
</dbReference>
<feature type="compositionally biased region" description="Low complexity" evidence="1">
    <location>
        <begin position="1"/>
        <end position="17"/>
    </location>
</feature>
<protein>
    <recommendedName>
        <fullName evidence="2">BTB domain-containing protein</fullName>
    </recommendedName>
</protein>
<dbReference type="HOGENOM" id="CLU_057752_5_0_1"/>
<accession>E4UYE8</accession>
<dbReference type="AlphaFoldDB" id="E4UYE8"/>
<dbReference type="OMA" id="DMEIVCN"/>
<dbReference type="Gene3D" id="3.30.710.10">
    <property type="entry name" value="Potassium Channel Kv1.1, Chain A"/>
    <property type="match status" value="1"/>
</dbReference>
<dbReference type="STRING" id="535722.E4UYE8"/>
<dbReference type="OrthoDB" id="61370at2759"/>
<dbReference type="PROSITE" id="PS50097">
    <property type="entry name" value="BTB"/>
    <property type="match status" value="1"/>
</dbReference>
<dbReference type="RefSeq" id="XP_003172522.1">
    <property type="nucleotide sequence ID" value="XM_003172474.1"/>
</dbReference>
<dbReference type="Pfam" id="PF00651">
    <property type="entry name" value="BTB"/>
    <property type="match status" value="1"/>
</dbReference>
<dbReference type="EMBL" id="DS989825">
    <property type="protein sequence ID" value="EFR02111.1"/>
    <property type="molecule type" value="Genomic_DNA"/>
</dbReference>
<dbReference type="SUPFAM" id="SSF54695">
    <property type="entry name" value="POZ domain"/>
    <property type="match status" value="1"/>
</dbReference>
<evidence type="ECO:0000256" key="1">
    <source>
        <dbReference type="SAM" id="MobiDB-lite"/>
    </source>
</evidence>
<evidence type="ECO:0000259" key="2">
    <source>
        <dbReference type="PROSITE" id="PS50097"/>
    </source>
</evidence>